<proteinExistence type="predicted"/>
<evidence type="ECO:0000256" key="1">
    <source>
        <dbReference type="SAM" id="MobiDB-lite"/>
    </source>
</evidence>
<dbReference type="AlphaFoldDB" id="A0A2A6CK09"/>
<sequence>MTFLEFLVVPDLITPIAKKEARRKARKTDFDDMAYGANDGSTWKMNMPIFISTSENLKPQVADRAGIVPRERLAGPREIRKRMGWGNITSWPHPIFFSNRPRPHEPSARDSQKEHKRSNSAGVHERMARCKRDVGVNQH</sequence>
<gene>
    <name evidence="2" type="primary">WBGene00284118</name>
</gene>
<evidence type="ECO:0000313" key="3">
    <source>
        <dbReference type="Proteomes" id="UP000005239"/>
    </source>
</evidence>
<feature type="compositionally biased region" description="Basic and acidic residues" evidence="1">
    <location>
        <begin position="102"/>
        <end position="113"/>
    </location>
</feature>
<feature type="compositionally biased region" description="Basic and acidic residues" evidence="1">
    <location>
        <begin position="123"/>
        <end position="139"/>
    </location>
</feature>
<protein>
    <submittedName>
        <fullName evidence="2">Uncharacterized protein</fullName>
    </submittedName>
</protein>
<reference evidence="2" key="2">
    <citation type="submission" date="2022-06" db="UniProtKB">
        <authorList>
            <consortium name="EnsemblMetazoa"/>
        </authorList>
    </citation>
    <scope>IDENTIFICATION</scope>
    <source>
        <strain evidence="2">PS312</strain>
    </source>
</reference>
<dbReference type="EnsemblMetazoa" id="PPA45749.1">
    <property type="protein sequence ID" value="PPA45749.1"/>
    <property type="gene ID" value="WBGene00284118"/>
</dbReference>
<accession>A0A2A6CK09</accession>
<name>A0A2A6CK09_PRIPA</name>
<reference evidence="3" key="1">
    <citation type="journal article" date="2008" name="Nat. Genet.">
        <title>The Pristionchus pacificus genome provides a unique perspective on nematode lifestyle and parasitism.</title>
        <authorList>
            <person name="Dieterich C."/>
            <person name="Clifton S.W."/>
            <person name="Schuster L.N."/>
            <person name="Chinwalla A."/>
            <person name="Delehaunty K."/>
            <person name="Dinkelacker I."/>
            <person name="Fulton L."/>
            <person name="Fulton R."/>
            <person name="Godfrey J."/>
            <person name="Minx P."/>
            <person name="Mitreva M."/>
            <person name="Roeseler W."/>
            <person name="Tian H."/>
            <person name="Witte H."/>
            <person name="Yang S.P."/>
            <person name="Wilson R.K."/>
            <person name="Sommer R.J."/>
        </authorList>
    </citation>
    <scope>NUCLEOTIDE SEQUENCE [LARGE SCALE GENOMIC DNA]</scope>
    <source>
        <strain evidence="3">PS312</strain>
    </source>
</reference>
<dbReference type="Proteomes" id="UP000005239">
    <property type="component" value="Unassembled WGS sequence"/>
</dbReference>
<accession>A0A8R1V0Z3</accession>
<feature type="region of interest" description="Disordered" evidence="1">
    <location>
        <begin position="95"/>
        <end position="139"/>
    </location>
</feature>
<keyword evidence="3" id="KW-1185">Reference proteome</keyword>
<organism evidence="2 3">
    <name type="scientific">Pristionchus pacificus</name>
    <name type="common">Parasitic nematode worm</name>
    <dbReference type="NCBI Taxonomy" id="54126"/>
    <lineage>
        <taxon>Eukaryota</taxon>
        <taxon>Metazoa</taxon>
        <taxon>Ecdysozoa</taxon>
        <taxon>Nematoda</taxon>
        <taxon>Chromadorea</taxon>
        <taxon>Rhabditida</taxon>
        <taxon>Rhabditina</taxon>
        <taxon>Diplogasteromorpha</taxon>
        <taxon>Diplogasteroidea</taxon>
        <taxon>Neodiplogasteridae</taxon>
        <taxon>Pristionchus</taxon>
    </lineage>
</organism>
<evidence type="ECO:0000313" key="2">
    <source>
        <dbReference type="EnsemblMetazoa" id="PPA45749.1"/>
    </source>
</evidence>